<dbReference type="GO" id="GO:0050334">
    <property type="term" value="F:thiaminase activity"/>
    <property type="evidence" value="ECO:0007669"/>
    <property type="project" value="UniProtKB-EC"/>
</dbReference>
<comment type="caution">
    <text evidence="3">The sequence shown here is derived from an EMBL/GenBank/DDBJ whole genome shotgun (WGS) entry which is preliminary data.</text>
</comment>
<comment type="similarity">
    <text evidence="1">Belongs to the TenA family.</text>
</comment>
<dbReference type="InterPro" id="IPR016084">
    <property type="entry name" value="Haem_Oase-like_multi-hlx"/>
</dbReference>
<sequence length="215" mass="24765">MNWSSGAWSRIEGIYARIESMSFIKELMAGTLPLEKFQYYMVQDAFYLDQFGRALAIIGARVENVEDSLAYIRFAEGAIVVEKALHESYFESFQLKDKGQIEPTCHHYGHFLKSTAALDGIEVAMAAVLPCFWIYKKVGDYIYQNQQSGNNPYQKWIDTYAGEEFGELTQRAIDITDNIARQSTEKQQQAMTEAFITASRLEYEFWNSAYSLKTW</sequence>
<dbReference type="RefSeq" id="WP_192461912.1">
    <property type="nucleotide sequence ID" value="NZ_JACYFJ010000002.1"/>
</dbReference>
<evidence type="ECO:0000259" key="2">
    <source>
        <dbReference type="Pfam" id="PF03070"/>
    </source>
</evidence>
<feature type="domain" description="Thiaminase-2/PQQC" evidence="2">
    <location>
        <begin position="10"/>
        <end position="210"/>
    </location>
</feature>
<dbReference type="InterPro" id="IPR027574">
    <property type="entry name" value="Thiaminase_II"/>
</dbReference>
<dbReference type="InterPro" id="IPR050967">
    <property type="entry name" value="Thiamine_Salvage_TenA"/>
</dbReference>
<comment type="catalytic activity">
    <reaction evidence="1">
        <text>thiamine + H2O = 5-(2-hydroxyethyl)-4-methylthiazole + 4-amino-5-hydroxymethyl-2-methylpyrimidine + H(+)</text>
        <dbReference type="Rhea" id="RHEA:17509"/>
        <dbReference type="ChEBI" id="CHEBI:15377"/>
        <dbReference type="ChEBI" id="CHEBI:15378"/>
        <dbReference type="ChEBI" id="CHEBI:16892"/>
        <dbReference type="ChEBI" id="CHEBI:17957"/>
        <dbReference type="ChEBI" id="CHEBI:18385"/>
        <dbReference type="EC" id="3.5.99.2"/>
    </reaction>
</comment>
<keyword evidence="1 3" id="KW-0378">Hydrolase</keyword>
<reference evidence="4" key="1">
    <citation type="journal article" date="2019" name="Int. J. Syst. Evol. Microbiol.">
        <title>The Global Catalogue of Microorganisms (GCM) 10K type strain sequencing project: providing services to taxonomists for standard genome sequencing and annotation.</title>
        <authorList>
            <consortium name="The Broad Institute Genomics Platform"/>
            <consortium name="The Broad Institute Genome Sequencing Center for Infectious Disease"/>
            <person name="Wu L."/>
            <person name="Ma J."/>
        </authorList>
    </citation>
    <scope>NUCLEOTIDE SEQUENCE [LARGE SCALE GENOMIC DNA]</scope>
    <source>
        <strain evidence="4">CECT 7477</strain>
    </source>
</reference>
<proteinExistence type="inferred from homology"/>
<dbReference type="PANTHER" id="PTHR43198">
    <property type="entry name" value="BIFUNCTIONAL TH2 PROTEIN"/>
    <property type="match status" value="1"/>
</dbReference>
<comment type="catalytic activity">
    <reaction evidence="1">
        <text>4-amino-5-aminomethyl-2-methylpyrimidine + H2O = 4-amino-5-hydroxymethyl-2-methylpyrimidine + NH4(+)</text>
        <dbReference type="Rhea" id="RHEA:31799"/>
        <dbReference type="ChEBI" id="CHEBI:15377"/>
        <dbReference type="ChEBI" id="CHEBI:16892"/>
        <dbReference type="ChEBI" id="CHEBI:28938"/>
        <dbReference type="ChEBI" id="CHEBI:63416"/>
        <dbReference type="EC" id="3.5.99.2"/>
    </reaction>
</comment>
<dbReference type="PANTHER" id="PTHR43198:SF2">
    <property type="entry name" value="SI:CH1073-67J19.1-RELATED"/>
    <property type="match status" value="1"/>
</dbReference>
<comment type="function">
    <text evidence="1">Catalyzes an amino-pyrimidine hydrolysis reaction at the C5' of the pyrimidine moiety of thiamine compounds, a reaction that is part of a thiamine salvage pathway.</text>
</comment>
<dbReference type="InterPro" id="IPR004305">
    <property type="entry name" value="Thiaminase-2/PQQC"/>
</dbReference>
<comment type="pathway">
    <text evidence="1">Cofactor biosynthesis; thiamine diphosphate biosynthesis.</text>
</comment>
<evidence type="ECO:0000313" key="3">
    <source>
        <dbReference type="EMBL" id="MFC4097209.1"/>
    </source>
</evidence>
<keyword evidence="1" id="KW-0784">Thiamine biosynthesis</keyword>
<dbReference type="SUPFAM" id="SSF48613">
    <property type="entry name" value="Heme oxygenase-like"/>
    <property type="match status" value="1"/>
</dbReference>
<gene>
    <name evidence="3" type="primary">tenA</name>
    <name evidence="3" type="ORF">ACFOUT_15060</name>
</gene>
<accession>A0ABV8JRI6</accession>
<protein>
    <recommendedName>
        <fullName evidence="1">Aminopyrimidine aminohydrolase</fullName>
        <ecNumber evidence="1">3.5.99.2</ecNumber>
    </recommendedName>
</protein>
<dbReference type="CDD" id="cd19365">
    <property type="entry name" value="TenA_C-like"/>
    <property type="match status" value="1"/>
</dbReference>
<name>A0ABV8JRI6_9FLAO</name>
<evidence type="ECO:0000313" key="4">
    <source>
        <dbReference type="Proteomes" id="UP001595814"/>
    </source>
</evidence>
<dbReference type="NCBIfam" id="TIGR04306">
    <property type="entry name" value="salvage_TenA"/>
    <property type="match status" value="1"/>
</dbReference>
<organism evidence="3 4">
    <name type="scientific">Euzebyella saccharophila</name>
    <dbReference type="NCBI Taxonomy" id="679664"/>
    <lineage>
        <taxon>Bacteria</taxon>
        <taxon>Pseudomonadati</taxon>
        <taxon>Bacteroidota</taxon>
        <taxon>Flavobacteriia</taxon>
        <taxon>Flavobacteriales</taxon>
        <taxon>Flavobacteriaceae</taxon>
        <taxon>Euzebyella</taxon>
    </lineage>
</organism>
<dbReference type="EC" id="3.5.99.2" evidence="1"/>
<keyword evidence="4" id="KW-1185">Reference proteome</keyword>
<dbReference type="Pfam" id="PF03070">
    <property type="entry name" value="TENA_THI-4"/>
    <property type="match status" value="1"/>
</dbReference>
<evidence type="ECO:0000256" key="1">
    <source>
        <dbReference type="RuleBase" id="RU363093"/>
    </source>
</evidence>
<dbReference type="Proteomes" id="UP001595814">
    <property type="component" value="Unassembled WGS sequence"/>
</dbReference>
<dbReference type="Gene3D" id="1.20.910.10">
    <property type="entry name" value="Heme oxygenase-like"/>
    <property type="match status" value="1"/>
</dbReference>
<dbReference type="EMBL" id="JBHSAW010000010">
    <property type="protein sequence ID" value="MFC4097209.1"/>
    <property type="molecule type" value="Genomic_DNA"/>
</dbReference>